<accession>K0B8L2</accession>
<reference evidence="1 2" key="1">
    <citation type="journal article" date="2012" name="J. Bacteriol.">
        <title>Draft Genome Sequence of an Ammonia-Oxidizing Archaeon, "Candidatus Nitrosopumilus koreensis" AR1, from Marine Sediment.</title>
        <authorList>
            <person name="Park S.J."/>
            <person name="Kim J.G."/>
            <person name="Jung M.Y."/>
            <person name="Kim S.J."/>
            <person name="Cha I.T."/>
            <person name="Kwon K."/>
            <person name="Lee J.H."/>
            <person name="Rhee S.K."/>
        </authorList>
    </citation>
    <scope>NUCLEOTIDE SEQUENCE [LARGE SCALE GENOMIC DNA]</scope>
    <source>
        <strain evidence="1 2">AR1</strain>
    </source>
</reference>
<protein>
    <submittedName>
        <fullName evidence="1">Uncharacterized protein</fullName>
    </submittedName>
</protein>
<dbReference type="AlphaFoldDB" id="K0B8L2"/>
<dbReference type="KEGG" id="nkr:NKOR_07905"/>
<dbReference type="PATRIC" id="fig|1229908.8.peg.1714"/>
<evidence type="ECO:0000313" key="1">
    <source>
        <dbReference type="EMBL" id="AFS81442.1"/>
    </source>
</evidence>
<sequence>MSASIPWFNDFVGVAYRYYDLRMNVVPLVSDRKESASLWHDTIRYWVDPSIKIRFVEVGDKYWFIMGSDSQKPDTNLSFFKILQKSENYERFKKGHGGEAYLRLGTYAKKSLSDVKKDAMCQCGHEAADHDEGDDDVCLYNKCDCKKFSSFQVNLLKRKKTITDIKFLEEKDVKTDPLVWNCFNANEFSKLDQN</sequence>
<dbReference type="HOGENOM" id="CLU_1405924_0_0_2"/>
<proteinExistence type="predicted"/>
<organism evidence="1 2">
    <name type="scientific">Candidatus Nitrosopumilus koreensis AR1</name>
    <dbReference type="NCBI Taxonomy" id="1229908"/>
    <lineage>
        <taxon>Archaea</taxon>
        <taxon>Nitrososphaerota</taxon>
        <taxon>Nitrososphaeria</taxon>
        <taxon>Nitrosopumilales</taxon>
        <taxon>Nitrosopumilaceae</taxon>
        <taxon>Nitrosopumilus</taxon>
    </lineage>
</organism>
<evidence type="ECO:0000313" key="2">
    <source>
        <dbReference type="Proteomes" id="UP000006101"/>
    </source>
</evidence>
<gene>
    <name evidence="1" type="ORF">NKOR_07905</name>
</gene>
<dbReference type="EMBL" id="CP003842">
    <property type="protein sequence ID" value="AFS81442.1"/>
    <property type="molecule type" value="Genomic_DNA"/>
</dbReference>
<dbReference type="GeneID" id="13724421"/>
<name>K0B8L2_9ARCH</name>
<dbReference type="RefSeq" id="WP_014963821.1">
    <property type="nucleotide sequence ID" value="NC_018655.1"/>
</dbReference>
<keyword evidence="2" id="KW-1185">Reference proteome</keyword>
<dbReference type="Proteomes" id="UP000006101">
    <property type="component" value="Chromosome"/>
</dbReference>